<keyword evidence="13" id="KW-1185">Reference proteome</keyword>
<dbReference type="InterPro" id="IPR017456">
    <property type="entry name" value="CTP_synthase_N"/>
</dbReference>
<evidence type="ECO:0000256" key="7">
    <source>
        <dbReference type="ARBA" id="ARBA00022975"/>
    </source>
</evidence>
<dbReference type="EMBL" id="JH370130">
    <property type="protein sequence ID" value="ELA42872.1"/>
    <property type="molecule type" value="Genomic_DNA"/>
</dbReference>
<dbReference type="Gene3D" id="3.40.50.300">
    <property type="entry name" value="P-loop containing nucleotide triphosphate hydrolases"/>
    <property type="match status" value="1"/>
</dbReference>
<dbReference type="NCBIfam" id="NF003792">
    <property type="entry name" value="PRK05380.1"/>
    <property type="match status" value="1"/>
</dbReference>
<evidence type="ECO:0000259" key="10">
    <source>
        <dbReference type="Pfam" id="PF00117"/>
    </source>
</evidence>
<reference evidence="13" key="1">
    <citation type="submission" date="2011-05" db="EMBL/GenBank/DDBJ databases">
        <title>The genome sequence of Vittaforma corneae strain ATCC 50505.</title>
        <authorList>
            <consortium name="The Broad Institute Genome Sequencing Platform"/>
            <person name="Cuomo C."/>
            <person name="Didier E."/>
            <person name="Bowers L."/>
            <person name="Young S.K."/>
            <person name="Zeng Q."/>
            <person name="Gargeya S."/>
            <person name="Fitzgerald M."/>
            <person name="Haas B."/>
            <person name="Abouelleil A."/>
            <person name="Alvarado L."/>
            <person name="Arachchi H.M."/>
            <person name="Berlin A."/>
            <person name="Chapman S.B."/>
            <person name="Gearin G."/>
            <person name="Goldberg J."/>
            <person name="Griggs A."/>
            <person name="Gujja S."/>
            <person name="Hansen M."/>
            <person name="Heiman D."/>
            <person name="Howarth C."/>
            <person name="Larimer J."/>
            <person name="Lui A."/>
            <person name="MacDonald P.J.P."/>
            <person name="McCowen C."/>
            <person name="Montmayeur A."/>
            <person name="Murphy C."/>
            <person name="Neiman D."/>
            <person name="Pearson M."/>
            <person name="Priest M."/>
            <person name="Roberts A."/>
            <person name="Saif S."/>
            <person name="Shea T."/>
            <person name="Sisk P."/>
            <person name="Stolte C."/>
            <person name="Sykes S."/>
            <person name="Wortman J."/>
            <person name="Nusbaum C."/>
            <person name="Birren B."/>
        </authorList>
    </citation>
    <scope>NUCLEOTIDE SEQUENCE [LARGE SCALE GENOMIC DNA]</scope>
    <source>
        <strain evidence="13">ATCC 50505</strain>
    </source>
</reference>
<dbReference type="GO" id="GO:0044210">
    <property type="term" value="P:'de novo' CTP biosynthetic process"/>
    <property type="evidence" value="ECO:0007669"/>
    <property type="project" value="UniProtKB-UniRule"/>
</dbReference>
<dbReference type="PROSITE" id="PS51273">
    <property type="entry name" value="GATASE_TYPE_1"/>
    <property type="match status" value="1"/>
</dbReference>
<keyword evidence="6 9" id="KW-0315">Glutamine amidotransferase</keyword>
<gene>
    <name evidence="12" type="ORF">VICG_00187</name>
</gene>
<dbReference type="UniPathway" id="UPA00159">
    <property type="reaction ID" value="UER00277"/>
</dbReference>
<evidence type="ECO:0000256" key="4">
    <source>
        <dbReference type="ARBA" id="ARBA00022741"/>
    </source>
</evidence>
<evidence type="ECO:0000256" key="6">
    <source>
        <dbReference type="ARBA" id="ARBA00022962"/>
    </source>
</evidence>
<dbReference type="PANTHER" id="PTHR11550">
    <property type="entry name" value="CTP SYNTHASE"/>
    <property type="match status" value="1"/>
</dbReference>
<feature type="domain" description="CTP synthase N-terminal" evidence="11">
    <location>
        <begin position="2"/>
        <end position="275"/>
    </location>
</feature>
<dbReference type="SUPFAM" id="SSF52317">
    <property type="entry name" value="Class I glutamine amidotransferase-like"/>
    <property type="match status" value="1"/>
</dbReference>
<comment type="function">
    <text evidence="9">Catalyzes the ATP-dependent amination of UTP to CTP with either L-glutamine or ammonia as the source of nitrogen.</text>
</comment>
<dbReference type="OrthoDB" id="1739076at2759"/>
<proteinExistence type="inferred from homology"/>
<comment type="pathway">
    <text evidence="1 9">Pyrimidine metabolism; CTP biosynthesis via de novo pathway; CTP from UDP: step 2/2.</text>
</comment>
<dbReference type="Pfam" id="PF00117">
    <property type="entry name" value="GATase"/>
    <property type="match status" value="1"/>
</dbReference>
<dbReference type="EC" id="6.3.4.2" evidence="9"/>
<dbReference type="GO" id="GO:0019856">
    <property type="term" value="P:pyrimidine nucleobase biosynthetic process"/>
    <property type="evidence" value="ECO:0007669"/>
    <property type="project" value="TreeGrafter"/>
</dbReference>
<comment type="catalytic activity">
    <reaction evidence="8 9">
        <text>UTP + L-glutamine + ATP + H2O = CTP + L-glutamate + ADP + phosphate + 2 H(+)</text>
        <dbReference type="Rhea" id="RHEA:26426"/>
        <dbReference type="ChEBI" id="CHEBI:15377"/>
        <dbReference type="ChEBI" id="CHEBI:15378"/>
        <dbReference type="ChEBI" id="CHEBI:29985"/>
        <dbReference type="ChEBI" id="CHEBI:30616"/>
        <dbReference type="ChEBI" id="CHEBI:37563"/>
        <dbReference type="ChEBI" id="CHEBI:43474"/>
        <dbReference type="ChEBI" id="CHEBI:46398"/>
        <dbReference type="ChEBI" id="CHEBI:58359"/>
        <dbReference type="ChEBI" id="CHEBI:456216"/>
        <dbReference type="EC" id="6.3.4.2"/>
    </reaction>
</comment>
<dbReference type="GO" id="GO:0005524">
    <property type="term" value="F:ATP binding"/>
    <property type="evidence" value="ECO:0007669"/>
    <property type="project" value="UniProtKB-KW"/>
</dbReference>
<keyword evidence="7 9" id="KW-0665">Pyrimidine biosynthesis</keyword>
<dbReference type="InterPro" id="IPR027417">
    <property type="entry name" value="P-loop_NTPase"/>
</dbReference>
<evidence type="ECO:0000256" key="3">
    <source>
        <dbReference type="ARBA" id="ARBA00022598"/>
    </source>
</evidence>
<dbReference type="InterPro" id="IPR017926">
    <property type="entry name" value="GATASE"/>
</dbReference>
<dbReference type="InterPro" id="IPR029062">
    <property type="entry name" value="Class_I_gatase-like"/>
</dbReference>
<dbReference type="VEuPathDB" id="MicrosporidiaDB:VICG_00187"/>
<evidence type="ECO:0000256" key="8">
    <source>
        <dbReference type="ARBA" id="ARBA00047781"/>
    </source>
</evidence>
<dbReference type="InParanoid" id="L2GRB7"/>
<name>L2GRB7_VITCO</name>
<organism evidence="12 13">
    <name type="scientific">Vittaforma corneae (strain ATCC 50505)</name>
    <name type="common">Microsporidian parasite</name>
    <name type="synonym">Nosema corneum</name>
    <dbReference type="NCBI Taxonomy" id="993615"/>
    <lineage>
        <taxon>Eukaryota</taxon>
        <taxon>Fungi</taxon>
        <taxon>Fungi incertae sedis</taxon>
        <taxon>Microsporidia</taxon>
        <taxon>Nosematidae</taxon>
        <taxon>Vittaforma</taxon>
    </lineage>
</organism>
<keyword evidence="3 9" id="KW-0436">Ligase</keyword>
<evidence type="ECO:0000256" key="9">
    <source>
        <dbReference type="RuleBase" id="RU810713"/>
    </source>
</evidence>
<evidence type="ECO:0000256" key="5">
    <source>
        <dbReference type="ARBA" id="ARBA00022840"/>
    </source>
</evidence>
<feature type="domain" description="Glutamine amidotransferase" evidence="10">
    <location>
        <begin position="315"/>
        <end position="407"/>
    </location>
</feature>
<protein>
    <recommendedName>
        <fullName evidence="9">CTP synthase</fullName>
        <ecNumber evidence="9">6.3.4.2</ecNumber>
    </recommendedName>
    <alternativeName>
        <fullName evidence="9">UTP--ammonia ligase</fullName>
    </alternativeName>
</protein>
<accession>L2GRB7</accession>
<evidence type="ECO:0000259" key="11">
    <source>
        <dbReference type="Pfam" id="PF06418"/>
    </source>
</evidence>
<keyword evidence="4 9" id="KW-0547">Nucleotide-binding</keyword>
<dbReference type="GO" id="GO:0003883">
    <property type="term" value="F:CTP synthase activity"/>
    <property type="evidence" value="ECO:0007669"/>
    <property type="project" value="UniProtKB-UniRule"/>
</dbReference>
<sequence length="414" mass="46713">MKYIFVTGGSFSGIGKGILSSSIGAILQSYGYTVTFLKVDPYLNYNAGRLEPSEHGETFVLADGTEADLDLGNYQRFCNLILDASNTLTSGKILFDIITNEKSGSYNGKTLRFCTDFNDYISKRLQFLQEKPVCTIINQRKVFKRPDFIIVELGGTIGDDEAFFLIKGFSRYFGNIDKNDKCFVTLDYMIEIGDIVKTKLLQNTLNNLKSFGITNDIMIYRGNKEMGDVYLGKVSENCGIKKEHIIWSRDCTNQYDIPQALLEQGLYTSIKELLCLEDRKQSFYLDQKFGIFTKIYGKSKKIGIISRYFTNDQPYTSLEDAVVSAGKHFGHDIEIVTINYLKLANNDSDTFDLLKSVNGIIIPGGFGDLNVETKVMVAHYARMNNIPFLGICLGFQIMVIEFARNLLEFSDAYV</sequence>
<keyword evidence="5 9" id="KW-0067">ATP-binding</keyword>
<dbReference type="InterPro" id="IPR004468">
    <property type="entry name" value="CTP_synthase"/>
</dbReference>
<dbReference type="Gene3D" id="3.40.50.880">
    <property type="match status" value="1"/>
</dbReference>
<dbReference type="AlphaFoldDB" id="L2GRB7"/>
<evidence type="ECO:0000313" key="13">
    <source>
        <dbReference type="Proteomes" id="UP000011082"/>
    </source>
</evidence>
<dbReference type="GO" id="GO:0042802">
    <property type="term" value="F:identical protein binding"/>
    <property type="evidence" value="ECO:0007669"/>
    <property type="project" value="TreeGrafter"/>
</dbReference>
<dbReference type="STRING" id="993615.L2GRB7"/>
<dbReference type="PANTHER" id="PTHR11550:SF0">
    <property type="entry name" value="CTP SYNTHASE-RELATED"/>
    <property type="match status" value="1"/>
</dbReference>
<dbReference type="SUPFAM" id="SSF52540">
    <property type="entry name" value="P-loop containing nucleoside triphosphate hydrolases"/>
    <property type="match status" value="1"/>
</dbReference>
<dbReference type="Pfam" id="PF06418">
    <property type="entry name" value="CTP_synth_N"/>
    <property type="match status" value="1"/>
</dbReference>
<evidence type="ECO:0000256" key="1">
    <source>
        <dbReference type="ARBA" id="ARBA00005171"/>
    </source>
</evidence>
<evidence type="ECO:0000256" key="2">
    <source>
        <dbReference type="ARBA" id="ARBA00007533"/>
    </source>
</evidence>
<dbReference type="OMA" id="HAAMYCH"/>
<dbReference type="HOGENOM" id="CLU_011675_5_0_1"/>
<dbReference type="RefSeq" id="XP_007603640.1">
    <property type="nucleotide sequence ID" value="XM_007603578.1"/>
</dbReference>
<evidence type="ECO:0000313" key="12">
    <source>
        <dbReference type="EMBL" id="ELA42872.1"/>
    </source>
</evidence>
<dbReference type="FunCoup" id="L2GRB7">
    <property type="interactions" value="78"/>
</dbReference>
<dbReference type="GeneID" id="19880905"/>
<comment type="similarity">
    <text evidence="2 9">Belongs to the CTP synthase family.</text>
</comment>
<dbReference type="Proteomes" id="UP000011082">
    <property type="component" value="Unassembled WGS sequence"/>
</dbReference>